<dbReference type="GO" id="GO:0006518">
    <property type="term" value="P:peptide metabolic process"/>
    <property type="evidence" value="ECO:0007669"/>
    <property type="project" value="InterPro"/>
</dbReference>
<keyword evidence="4 8" id="KW-1015">Disulfide bond</keyword>
<evidence type="ECO:0000256" key="2">
    <source>
        <dbReference type="ARBA" id="ARBA00022723"/>
    </source>
</evidence>
<keyword evidence="13" id="KW-0503">Monooxygenase</keyword>
<dbReference type="KEGG" id="lak:106152426"/>
<reference evidence="13" key="2">
    <citation type="submission" date="2025-08" db="UniProtKB">
        <authorList>
            <consortium name="RefSeq"/>
        </authorList>
    </citation>
    <scope>IDENTIFICATION</scope>
</reference>
<dbReference type="GO" id="GO:0005507">
    <property type="term" value="F:copper ion binding"/>
    <property type="evidence" value="ECO:0007669"/>
    <property type="project" value="InterPro"/>
</dbReference>
<feature type="binding site" evidence="7">
    <location>
        <position position="203"/>
    </location>
    <ligand>
        <name>Cu(2+)</name>
        <dbReference type="ChEBI" id="CHEBI:29036"/>
        <label>1</label>
        <note>catalytic</note>
    </ligand>
</feature>
<evidence type="ECO:0000256" key="5">
    <source>
        <dbReference type="ARBA" id="ARBA00023180"/>
    </source>
</evidence>
<evidence type="ECO:0000256" key="8">
    <source>
        <dbReference type="PIRSR" id="PIRSR600720-3"/>
    </source>
</evidence>
<dbReference type="InterPro" id="IPR024548">
    <property type="entry name" value="Cu2_monoox_C"/>
</dbReference>
<dbReference type="GO" id="GO:0016020">
    <property type="term" value="C:membrane"/>
    <property type="evidence" value="ECO:0007669"/>
    <property type="project" value="InterPro"/>
</dbReference>
<feature type="disulfide bond" evidence="8">
    <location>
        <begin position="73"/>
        <end position="92"/>
    </location>
</feature>
<evidence type="ECO:0000313" key="12">
    <source>
        <dbReference type="Proteomes" id="UP000085678"/>
    </source>
</evidence>
<feature type="binding site" evidence="7">
    <location>
        <position position="132"/>
    </location>
    <ligand>
        <name>Cu(2+)</name>
        <dbReference type="ChEBI" id="CHEBI:29036"/>
        <label>1</label>
        <note>catalytic</note>
    </ligand>
</feature>
<feature type="disulfide bond" evidence="8">
    <location>
        <begin position="255"/>
        <end position="276"/>
    </location>
</feature>
<keyword evidence="2 7" id="KW-0479">Metal-binding</keyword>
<keyword evidence="3 9" id="KW-0732">Signal</keyword>
<dbReference type="GeneID" id="106152426"/>
<dbReference type="SUPFAM" id="SSF49742">
    <property type="entry name" value="PHM/PNGase F"/>
    <property type="match status" value="2"/>
</dbReference>
<evidence type="ECO:0000256" key="6">
    <source>
        <dbReference type="ARBA" id="ARBA00048431"/>
    </source>
</evidence>
<dbReference type="Proteomes" id="UP000085678">
    <property type="component" value="Unplaced"/>
</dbReference>
<reference evidence="13" key="1">
    <citation type="journal article" date="2015" name="Nat. Commun.">
        <title>The Lingula genome provides insights into brachiopod evolution and the origin of phosphate biomineralization.</title>
        <authorList>
            <person name="Luo Y.J."/>
            <person name="Takeuchi T."/>
            <person name="Koyanagi R."/>
            <person name="Yamada L."/>
            <person name="Kanda M."/>
            <person name="Khalturina M."/>
            <person name="Fujie M."/>
            <person name="Yamasaki S.I."/>
            <person name="Endo K."/>
            <person name="Satoh N."/>
        </authorList>
    </citation>
    <scope>NUCLEOTIDE SEQUENCE</scope>
</reference>
<dbReference type="PANTHER" id="PTHR10680">
    <property type="entry name" value="PEPTIDYL-GLYCINE ALPHA-AMIDATING MONOOXYGENASE"/>
    <property type="match status" value="1"/>
</dbReference>
<dbReference type="Pfam" id="PF03712">
    <property type="entry name" value="Cu2_monoox_C"/>
    <property type="match status" value="1"/>
</dbReference>
<feature type="chain" id="PRO_5010189754" description="peptidylglycine monooxygenase" evidence="9">
    <location>
        <begin position="20"/>
        <end position="340"/>
    </location>
</feature>
<dbReference type="Gene3D" id="2.60.120.310">
    <property type="entry name" value="Copper type II, ascorbate-dependent monooxygenase, N-terminal domain"/>
    <property type="match status" value="1"/>
</dbReference>
<keyword evidence="7" id="KW-0186">Copper</keyword>
<dbReference type="Pfam" id="PF01082">
    <property type="entry name" value="Cu2_monooxygen"/>
    <property type="match status" value="1"/>
</dbReference>
<evidence type="ECO:0000256" key="9">
    <source>
        <dbReference type="SAM" id="SignalP"/>
    </source>
</evidence>
<evidence type="ECO:0000256" key="3">
    <source>
        <dbReference type="ARBA" id="ARBA00022729"/>
    </source>
</evidence>
<feature type="disulfide bond" evidence="8">
    <location>
        <begin position="41"/>
        <end position="85"/>
    </location>
</feature>
<comment type="cofactor">
    <cofactor evidence="7">
        <name>Cu(2+)</name>
        <dbReference type="ChEBI" id="CHEBI:29036"/>
    </cofactor>
    <text evidence="7">Binds 2 Cu(2+) ions per subunit.</text>
</comment>
<dbReference type="PRINTS" id="PR00790">
    <property type="entry name" value="PAMONOXGNASE"/>
</dbReference>
<dbReference type="InterPro" id="IPR000720">
    <property type="entry name" value="PHM/PAL"/>
</dbReference>
<dbReference type="Gene3D" id="2.60.120.230">
    <property type="match status" value="1"/>
</dbReference>
<proteinExistence type="predicted"/>
<dbReference type="InterPro" id="IPR036939">
    <property type="entry name" value="Cu2_ascorb_mOase_N_sf"/>
</dbReference>
<feature type="disulfide bond" evidence="8">
    <location>
        <begin position="187"/>
        <end position="297"/>
    </location>
</feature>
<dbReference type="InterPro" id="IPR000323">
    <property type="entry name" value="Cu2_ascorb_mOase_N"/>
</dbReference>
<feature type="signal peptide" evidence="9">
    <location>
        <begin position="1"/>
        <end position="19"/>
    </location>
</feature>
<dbReference type="RefSeq" id="XP_013381446.1">
    <property type="nucleotide sequence ID" value="XM_013525992.1"/>
</dbReference>
<evidence type="ECO:0000259" key="11">
    <source>
        <dbReference type="Pfam" id="PF03712"/>
    </source>
</evidence>
<evidence type="ECO:0000256" key="1">
    <source>
        <dbReference type="ARBA" id="ARBA00012689"/>
    </source>
</evidence>
<evidence type="ECO:0000313" key="13">
    <source>
        <dbReference type="RefSeq" id="XP_013381446.1"/>
    </source>
</evidence>
<keyword evidence="12" id="KW-1185">Reference proteome</keyword>
<dbReference type="OrthoDB" id="10044505at2759"/>
<feature type="binding site" evidence="7">
    <location>
        <position position="67"/>
    </location>
    <ligand>
        <name>Cu(2+)</name>
        <dbReference type="ChEBI" id="CHEBI:29036"/>
        <label>1</label>
        <note>catalytic</note>
    </ligand>
</feature>
<comment type="catalytic activity">
    <reaction evidence="6">
        <text>a [peptide]-C-terminal glycine + 2 L-ascorbate + O2 = a [peptide]-C-terminal (2S)-2-hydroxyglycine + 2 monodehydro-L-ascorbate radical + H2O</text>
        <dbReference type="Rhea" id="RHEA:21452"/>
        <dbReference type="Rhea" id="RHEA-COMP:13486"/>
        <dbReference type="Rhea" id="RHEA-COMP:15321"/>
        <dbReference type="ChEBI" id="CHEBI:15377"/>
        <dbReference type="ChEBI" id="CHEBI:15379"/>
        <dbReference type="ChEBI" id="CHEBI:38290"/>
        <dbReference type="ChEBI" id="CHEBI:59513"/>
        <dbReference type="ChEBI" id="CHEBI:137000"/>
        <dbReference type="ChEBI" id="CHEBI:142768"/>
        <dbReference type="EC" id="1.14.17.3"/>
    </reaction>
</comment>
<evidence type="ECO:0000259" key="10">
    <source>
        <dbReference type="Pfam" id="PF01082"/>
    </source>
</evidence>
<dbReference type="GO" id="GO:0004504">
    <property type="term" value="F:peptidylglycine monooxygenase activity"/>
    <property type="evidence" value="ECO:0007669"/>
    <property type="project" value="UniProtKB-EC"/>
</dbReference>
<organism evidence="12 13">
    <name type="scientific">Lingula anatina</name>
    <name type="common">Brachiopod</name>
    <name type="synonym">Lingula unguis</name>
    <dbReference type="NCBI Taxonomy" id="7574"/>
    <lineage>
        <taxon>Eukaryota</taxon>
        <taxon>Metazoa</taxon>
        <taxon>Spiralia</taxon>
        <taxon>Lophotrochozoa</taxon>
        <taxon>Brachiopoda</taxon>
        <taxon>Linguliformea</taxon>
        <taxon>Lingulata</taxon>
        <taxon>Lingulida</taxon>
        <taxon>Linguloidea</taxon>
        <taxon>Lingulidae</taxon>
        <taxon>Lingula</taxon>
    </lineage>
</organism>
<feature type="binding site" evidence="7">
    <location>
        <position position="66"/>
    </location>
    <ligand>
        <name>Cu(2+)</name>
        <dbReference type="ChEBI" id="CHEBI:29036"/>
        <label>1</label>
        <note>catalytic</note>
    </ligand>
</feature>
<feature type="binding site" evidence="7">
    <location>
        <position position="205"/>
    </location>
    <ligand>
        <name>Cu(2+)</name>
        <dbReference type="ChEBI" id="CHEBI:29036"/>
        <label>1</label>
        <note>catalytic</note>
    </ligand>
</feature>
<feature type="domain" description="Copper type II ascorbate-dependent monooxygenase N-terminal" evidence="10">
    <location>
        <begin position="38"/>
        <end position="134"/>
    </location>
</feature>
<keyword evidence="5" id="KW-0325">Glycoprotein</keyword>
<dbReference type="OMA" id="HISTVIC"/>
<protein>
    <recommendedName>
        <fullName evidence="1">peptidylglycine monooxygenase</fullName>
        <ecNumber evidence="1">1.14.17.3</ecNumber>
    </recommendedName>
</protein>
<sequence length="340" mass="37781">MFNLLIFVFTLFALSSAETDRYDVTLKIPNKAFDGEIWMACTTTTLKDVKQFVTNFQPVANPGIVHHMSIHVCEKPFSTDPYWACVDKNRVCGPSGRLPLFEWGRDAPGWKIPEGYGIPVDRDHLHVVLQIHMKEDIKASATGPLDFSGLRVSLRTTQPQYEIAMGVLGNVGYVPAKTGAATTDSACKWPLPMTVPLAAYSLHTHNLGRAVSAYIIRNGEWIEIGRGDPGYPEMVMDIADRGLTIRPGDILAARCTFDNDQDHDVKFGSEHGGEMCNVYLHYGVSSDTPAHQRMLQCSTNAQKFHWDTYFESTPADASDPNGDTDQARMVKRLGLVKVPY</sequence>
<dbReference type="AlphaFoldDB" id="A0A1S3H7I0"/>
<accession>A0A1S3H7I0</accession>
<evidence type="ECO:0000256" key="4">
    <source>
        <dbReference type="ARBA" id="ARBA00023157"/>
    </source>
</evidence>
<keyword evidence="13" id="KW-0560">Oxidoreductase</keyword>
<dbReference type="InterPro" id="IPR008977">
    <property type="entry name" value="PHM/PNGase_F_dom_sf"/>
</dbReference>
<name>A0A1S3H7I0_LINAN</name>
<evidence type="ECO:0000256" key="7">
    <source>
        <dbReference type="PIRSR" id="PIRSR600720-2"/>
    </source>
</evidence>
<feature type="domain" description="Copper type II ascorbate-dependent monooxygenase C-terminal" evidence="11">
    <location>
        <begin position="168"/>
        <end position="301"/>
    </location>
</feature>
<dbReference type="InParanoid" id="A0A1S3H7I0"/>
<gene>
    <name evidence="13" type="primary">LOC106152426</name>
</gene>
<dbReference type="InterPro" id="IPR014784">
    <property type="entry name" value="Cu2_ascorb_mOase-like_C"/>
</dbReference>
<dbReference type="EC" id="1.14.17.3" evidence="1"/>
<feature type="binding site" evidence="7">
    <location>
        <position position="275"/>
    </location>
    <ligand>
        <name>Cu(2+)</name>
        <dbReference type="ChEBI" id="CHEBI:29036"/>
        <label>1</label>
        <note>catalytic</note>
    </ligand>
</feature>